<dbReference type="SUPFAM" id="SSF54675">
    <property type="entry name" value="Nicotinate/Quinolinate PRTase N-terminal domain-like"/>
    <property type="match status" value="1"/>
</dbReference>
<dbReference type="OrthoDB" id="9770610at2"/>
<dbReference type="UniPathway" id="UPA00253">
    <property type="reaction ID" value="UER00457"/>
</dbReference>
<evidence type="ECO:0000256" key="9">
    <source>
        <dbReference type="RuleBase" id="RU365100"/>
    </source>
</evidence>
<organism evidence="13 14">
    <name type="scientific">Herpetosiphon geysericola</name>
    <dbReference type="NCBI Taxonomy" id="70996"/>
    <lineage>
        <taxon>Bacteria</taxon>
        <taxon>Bacillati</taxon>
        <taxon>Chloroflexota</taxon>
        <taxon>Chloroflexia</taxon>
        <taxon>Herpetosiphonales</taxon>
        <taxon>Herpetosiphonaceae</taxon>
        <taxon>Herpetosiphon</taxon>
    </lineage>
</organism>
<feature type="domain" description="Nicotinate phosphoribosyltransferase C-terminal" evidence="12">
    <location>
        <begin position="390"/>
        <end position="501"/>
    </location>
</feature>
<dbReference type="PATRIC" id="fig|70996.4.peg.3386"/>
<proteinExistence type="inferred from homology"/>
<comment type="catalytic activity">
    <reaction evidence="8 9">
        <text>5-phospho-alpha-D-ribose 1-diphosphate + nicotinate + ATP + H2O = nicotinate beta-D-ribonucleotide + ADP + phosphate + diphosphate</text>
        <dbReference type="Rhea" id="RHEA:36163"/>
        <dbReference type="ChEBI" id="CHEBI:15377"/>
        <dbReference type="ChEBI" id="CHEBI:30616"/>
        <dbReference type="ChEBI" id="CHEBI:32544"/>
        <dbReference type="ChEBI" id="CHEBI:33019"/>
        <dbReference type="ChEBI" id="CHEBI:43474"/>
        <dbReference type="ChEBI" id="CHEBI:57502"/>
        <dbReference type="ChEBI" id="CHEBI:58017"/>
        <dbReference type="ChEBI" id="CHEBI:456216"/>
        <dbReference type="EC" id="6.3.4.21"/>
    </reaction>
</comment>
<comment type="pathway">
    <text evidence="1 9">Cofactor biosynthesis; NAD(+) biosynthesis; nicotinate D-ribonucleotide from nicotinate: step 1/1.</text>
</comment>
<evidence type="ECO:0000256" key="1">
    <source>
        <dbReference type="ARBA" id="ARBA00004952"/>
    </source>
</evidence>
<dbReference type="EC" id="6.3.4.21" evidence="3 9"/>
<dbReference type="InterPro" id="IPR007229">
    <property type="entry name" value="Nic_PRibTrfase-Fam"/>
</dbReference>
<dbReference type="Pfam" id="PF17767">
    <property type="entry name" value="NAPRTase_N"/>
    <property type="match status" value="1"/>
</dbReference>
<name>A0A0P6Y9R7_9CHLR</name>
<dbReference type="GO" id="GO:0016757">
    <property type="term" value="F:glycosyltransferase activity"/>
    <property type="evidence" value="ECO:0007669"/>
    <property type="project" value="UniProtKB-KW"/>
</dbReference>
<keyword evidence="4" id="KW-0597">Phosphoprotein</keyword>
<evidence type="ECO:0000259" key="12">
    <source>
        <dbReference type="Pfam" id="PF17956"/>
    </source>
</evidence>
<dbReference type="Pfam" id="PF04095">
    <property type="entry name" value="NAPRTase"/>
    <property type="match status" value="1"/>
</dbReference>
<reference evidence="13 14" key="1">
    <citation type="submission" date="2015-07" db="EMBL/GenBank/DDBJ databases">
        <title>Whole genome sequence of Herpetosiphon geysericola DSM 7119.</title>
        <authorList>
            <person name="Hemp J."/>
            <person name="Ward L.M."/>
            <person name="Pace L.A."/>
            <person name="Fischer W.W."/>
        </authorList>
    </citation>
    <scope>NUCLEOTIDE SEQUENCE [LARGE SCALE GENOMIC DNA]</scope>
    <source>
        <strain evidence="13 14">DSM 7119</strain>
    </source>
</reference>
<evidence type="ECO:0000259" key="11">
    <source>
        <dbReference type="Pfam" id="PF17767"/>
    </source>
</evidence>
<dbReference type="InterPro" id="IPR036068">
    <property type="entry name" value="Nicotinate_pribotase-like_C"/>
</dbReference>
<dbReference type="AlphaFoldDB" id="A0A0P6Y9R7"/>
<dbReference type="InterPro" id="IPR040727">
    <property type="entry name" value="NAPRTase_N"/>
</dbReference>
<feature type="domain" description="Nicotinate phosphoribosyltransferase N-terminal" evidence="11">
    <location>
        <begin position="10"/>
        <end position="146"/>
    </location>
</feature>
<dbReference type="InterPro" id="IPR041619">
    <property type="entry name" value="NAPRTase_C"/>
</dbReference>
<dbReference type="SUPFAM" id="SSF51690">
    <property type="entry name" value="Nicotinate/Quinolinate PRTase C-terminal domain-like"/>
    <property type="match status" value="1"/>
</dbReference>
<evidence type="ECO:0000256" key="6">
    <source>
        <dbReference type="ARBA" id="ARBA00022642"/>
    </source>
</evidence>
<keyword evidence="13" id="KW-0328">Glycosyltransferase</keyword>
<dbReference type="GO" id="GO:0005829">
    <property type="term" value="C:cytosol"/>
    <property type="evidence" value="ECO:0007669"/>
    <property type="project" value="TreeGrafter"/>
</dbReference>
<feature type="domain" description="Nicotinate/nicotinamide phosphoribosyltransferase" evidence="10">
    <location>
        <begin position="193"/>
        <end position="385"/>
    </location>
</feature>
<dbReference type="CDD" id="cd01570">
    <property type="entry name" value="NAPRTase_A"/>
    <property type="match status" value="1"/>
</dbReference>
<dbReference type="PANTHER" id="PTHR11098">
    <property type="entry name" value="NICOTINATE PHOSPHORIBOSYLTRANSFERASE"/>
    <property type="match status" value="1"/>
</dbReference>
<evidence type="ECO:0000256" key="3">
    <source>
        <dbReference type="ARBA" id="ARBA00013236"/>
    </source>
</evidence>
<comment type="function">
    <text evidence="9">Catalyzes the first step in the biosynthesis of NAD from nicotinic acid, the ATP-dependent synthesis of beta-nicotinate D-ribonucleotide from nicotinate and 5-phospho-D-ribose 1-phosphate.</text>
</comment>
<dbReference type="PANTHER" id="PTHR11098:SF1">
    <property type="entry name" value="NICOTINATE PHOSPHORIBOSYLTRANSFERASE"/>
    <property type="match status" value="1"/>
</dbReference>
<accession>A0A0P6Y9R7</accession>
<evidence type="ECO:0000256" key="7">
    <source>
        <dbReference type="ARBA" id="ARBA00022679"/>
    </source>
</evidence>
<evidence type="ECO:0000313" key="13">
    <source>
        <dbReference type="EMBL" id="KPL85967.1"/>
    </source>
</evidence>
<dbReference type="STRING" id="70996.SE18_13795"/>
<comment type="PTM">
    <text evidence="9">Transiently phosphorylated on a His residue during the reaction cycle. Phosphorylation strongly increases the affinity for substrates and increases the rate of nicotinate D-ribonucleotide production. Dephosphorylation regenerates the low-affinity form of the enzyme, leading to product release.</text>
</comment>
<dbReference type="NCBIfam" id="TIGR01513">
    <property type="entry name" value="NAPRTase_put"/>
    <property type="match status" value="1"/>
</dbReference>
<sequence>MTTRFQHGILFTDQYQLTMSQVYYRLGLHERPALFDHYFRAYPNYGAHAAGYAVAAGMQPLLEWMDTARFGEGEIGALSTMKGRTGQSLFDNDFLGWLRKYGDLRNLTIRAIPEGRVVHHTVPMTIVEGPLVLAQILETPLLNMLNFSTLIATKAARVRESAGDGLFLEFGLRRAQGWGANLATRAALIGGADTSSNVGAALDMGVQPSGTHAHSLVQTAMALGMGELGAFEAYAEAYPDDTLLLVDTINTLESGVPNAIKVFEKLRRQGHKPVGIRLDSGDLAYLSIQSAKMLNSAGFPDVAIVLSNNLDELVIWQILTQIRAEAPRYGLEADAVIKRLVFGVGTHLVTSWGEPALGGVYKLVSLFDRDTWKPAIKLSENPQKTPTPGRKAAWRVYDSRGRASADVLTLDDEHPQQSEALNLYHPTDAGKQRTLTPADHTIEALYTTVLDSGRRVVDVPDLAELRERRVRDLARLDPGVLRLVNPHIYHVSLSQRLWELKQNLIKEMRKG</sequence>
<dbReference type="InterPro" id="IPR013785">
    <property type="entry name" value="Aldolase_TIM"/>
</dbReference>
<evidence type="ECO:0000259" key="10">
    <source>
        <dbReference type="Pfam" id="PF04095"/>
    </source>
</evidence>
<dbReference type="RefSeq" id="WP_054535043.1">
    <property type="nucleotide sequence ID" value="NZ_LGKP01000022.1"/>
</dbReference>
<keyword evidence="5 9" id="KW-0436">Ligase</keyword>
<dbReference type="Pfam" id="PF17956">
    <property type="entry name" value="NAPRTase_C"/>
    <property type="match status" value="1"/>
</dbReference>
<dbReference type="GO" id="GO:0034355">
    <property type="term" value="P:NAD+ biosynthetic process via the salvage pathway"/>
    <property type="evidence" value="ECO:0007669"/>
    <property type="project" value="TreeGrafter"/>
</dbReference>
<keyword evidence="14" id="KW-1185">Reference proteome</keyword>
<dbReference type="EMBL" id="LGKP01000022">
    <property type="protein sequence ID" value="KPL85967.1"/>
    <property type="molecule type" value="Genomic_DNA"/>
</dbReference>
<evidence type="ECO:0000256" key="5">
    <source>
        <dbReference type="ARBA" id="ARBA00022598"/>
    </source>
</evidence>
<dbReference type="Gene3D" id="3.20.140.10">
    <property type="entry name" value="nicotinate phosphoribosyltransferase"/>
    <property type="match status" value="1"/>
</dbReference>
<dbReference type="Gene3D" id="3.20.20.70">
    <property type="entry name" value="Aldolase class I"/>
    <property type="match status" value="1"/>
</dbReference>
<dbReference type="NCBIfam" id="NF009131">
    <property type="entry name" value="PRK12484.1"/>
    <property type="match status" value="1"/>
</dbReference>
<evidence type="ECO:0000256" key="2">
    <source>
        <dbReference type="ARBA" id="ARBA00010897"/>
    </source>
</evidence>
<keyword evidence="6 9" id="KW-0662">Pyridine nucleotide biosynthesis</keyword>
<gene>
    <name evidence="13" type="ORF">SE18_13795</name>
</gene>
<comment type="similarity">
    <text evidence="2 9">Belongs to the NAPRTase family.</text>
</comment>
<dbReference type="InterPro" id="IPR041525">
    <property type="entry name" value="N/Namide_PRibTrfase"/>
</dbReference>
<evidence type="ECO:0000313" key="14">
    <source>
        <dbReference type="Proteomes" id="UP000050277"/>
    </source>
</evidence>
<dbReference type="GO" id="GO:0004516">
    <property type="term" value="F:nicotinate phosphoribosyltransferase activity"/>
    <property type="evidence" value="ECO:0007669"/>
    <property type="project" value="UniProtKB-UniRule"/>
</dbReference>
<dbReference type="Proteomes" id="UP000050277">
    <property type="component" value="Unassembled WGS sequence"/>
</dbReference>
<dbReference type="NCBIfam" id="NF006695">
    <property type="entry name" value="PRK09243.1-2"/>
    <property type="match status" value="1"/>
</dbReference>
<protein>
    <recommendedName>
        <fullName evidence="3 9">Nicotinate phosphoribosyltransferase</fullName>
        <ecNumber evidence="3 9">6.3.4.21</ecNumber>
    </recommendedName>
</protein>
<evidence type="ECO:0000256" key="4">
    <source>
        <dbReference type="ARBA" id="ARBA00022553"/>
    </source>
</evidence>
<dbReference type="PIRSF" id="PIRSF000484">
    <property type="entry name" value="NAPRT"/>
    <property type="match status" value="1"/>
</dbReference>
<comment type="caution">
    <text evidence="13">The sequence shown here is derived from an EMBL/GenBank/DDBJ whole genome shotgun (WGS) entry which is preliminary data.</text>
</comment>
<dbReference type="InterPro" id="IPR006405">
    <property type="entry name" value="Nic_PRibTrfase_pncB"/>
</dbReference>
<evidence type="ECO:0000256" key="8">
    <source>
        <dbReference type="ARBA" id="ARBA00048668"/>
    </source>
</evidence>
<keyword evidence="7 9" id="KW-0808">Transferase</keyword>